<dbReference type="AlphaFoldDB" id="A0A919MFB8"/>
<evidence type="ECO:0000313" key="3">
    <source>
        <dbReference type="Proteomes" id="UP000598174"/>
    </source>
</evidence>
<dbReference type="RefSeq" id="WP_203819032.1">
    <property type="nucleotide sequence ID" value="NZ_BAAABP010000004.1"/>
</dbReference>
<dbReference type="Pfam" id="PF05076">
    <property type="entry name" value="SUFU"/>
    <property type="match status" value="1"/>
</dbReference>
<dbReference type="Proteomes" id="UP000598174">
    <property type="component" value="Unassembled WGS sequence"/>
</dbReference>
<accession>A0A919MFB8</accession>
<name>A0A919MFB8_9ACTN</name>
<evidence type="ECO:0000259" key="1">
    <source>
        <dbReference type="Pfam" id="PF05076"/>
    </source>
</evidence>
<keyword evidence="3" id="KW-1185">Reference proteome</keyword>
<evidence type="ECO:0000313" key="2">
    <source>
        <dbReference type="EMBL" id="GIE12574.1"/>
    </source>
</evidence>
<sequence length="219" mass="23535">MFSAVTFPMHEGTAGAASRGGGARVVGHDRRVAKLIEHLESYLGPMAGGSSGDESTPRGVQVAWFPDSPWGGVTTLVTLGLSRRHLALPGGEAMHQELMMHVRNDHAADAVGLLFQLAGQMVDRRAALRHAELIGPRGPVFPGSRATALVAISPHWMPEKFEVCRLEEDVPAIFAWLVPITTGEAAMLRTGGWDSLRKAFATQDPDLADPARPEIMFTP</sequence>
<comment type="caution">
    <text evidence="2">The sequence shown here is derived from an EMBL/GenBank/DDBJ whole genome shotgun (WGS) entry which is preliminary data.</text>
</comment>
<dbReference type="EMBL" id="BOMM01000039">
    <property type="protein sequence ID" value="GIE12574.1"/>
    <property type="molecule type" value="Genomic_DNA"/>
</dbReference>
<reference evidence="2" key="1">
    <citation type="submission" date="2021-01" db="EMBL/GenBank/DDBJ databases">
        <title>Whole genome shotgun sequence of Actinoplanes ferrugineus NBRC 15555.</title>
        <authorList>
            <person name="Komaki H."/>
            <person name="Tamura T."/>
        </authorList>
    </citation>
    <scope>NUCLEOTIDE SEQUENCE</scope>
    <source>
        <strain evidence="2">NBRC 15555</strain>
    </source>
</reference>
<protein>
    <recommendedName>
        <fullName evidence="1">Suppressor of fused-like domain-containing protein</fullName>
    </recommendedName>
</protein>
<gene>
    <name evidence="2" type="ORF">Afe05nite_44140</name>
</gene>
<dbReference type="InterPro" id="IPR020941">
    <property type="entry name" value="SUFU-like_domain"/>
</dbReference>
<feature type="domain" description="Suppressor of fused-like" evidence="1">
    <location>
        <begin position="58"/>
        <end position="213"/>
    </location>
</feature>
<organism evidence="2 3">
    <name type="scientific">Paractinoplanes ferrugineus</name>
    <dbReference type="NCBI Taxonomy" id="113564"/>
    <lineage>
        <taxon>Bacteria</taxon>
        <taxon>Bacillati</taxon>
        <taxon>Actinomycetota</taxon>
        <taxon>Actinomycetes</taxon>
        <taxon>Micromonosporales</taxon>
        <taxon>Micromonosporaceae</taxon>
        <taxon>Paractinoplanes</taxon>
    </lineage>
</organism>
<proteinExistence type="predicted"/>